<accession>A0A7V0XFP9</accession>
<dbReference type="InterPro" id="IPR005835">
    <property type="entry name" value="NTP_transferase_dom"/>
</dbReference>
<evidence type="ECO:0000259" key="3">
    <source>
        <dbReference type="Pfam" id="PF00483"/>
    </source>
</evidence>
<dbReference type="Pfam" id="PF00483">
    <property type="entry name" value="NTP_transferase"/>
    <property type="match status" value="1"/>
</dbReference>
<gene>
    <name evidence="4" type="ORF">ENN51_06295</name>
</gene>
<evidence type="ECO:0000256" key="2">
    <source>
        <dbReference type="ARBA" id="ARBA00022695"/>
    </source>
</evidence>
<dbReference type="EMBL" id="DSBX01000234">
    <property type="protein sequence ID" value="HDQ99875.1"/>
    <property type="molecule type" value="Genomic_DNA"/>
</dbReference>
<dbReference type="PANTHER" id="PTHR43584">
    <property type="entry name" value="NUCLEOTIDYL TRANSFERASE"/>
    <property type="match status" value="1"/>
</dbReference>
<sequence length="332" mass="36918">MLKVIIPAAGEGRRLRPHTHIRPKVLIEVAGKPILGHILDRVLAIEPDEVCVVVGQGGDQVTEYLESSYRYRFRFIEQEDPRGLGDAIHRARACFDGEPVLVLLGDTIVEMDLAELVAGESTIGVREVADPRRFGVVKLSDGRITRLVEKPDRPPSNLAIVGVYFIRDSRKLFAALDRLIADGHRTRGEYQLTDALQLLIEQGETLRVREVQHWLDCGTADALLDTNRHLLRRDGHARPRPRVVFIDPVYVDDEATVAESVVGPNVSIGAGATVRNSVISDSIINRDARVEGALLARSIIGRDSVVCDLPRRLNLGDSSEYRVMPDEERPDR</sequence>
<feature type="domain" description="Nucleotidyl transferase" evidence="3">
    <location>
        <begin position="3"/>
        <end position="231"/>
    </location>
</feature>
<reference evidence="4" key="1">
    <citation type="journal article" date="2020" name="mSystems">
        <title>Genome- and Community-Level Interaction Insights into Carbon Utilization and Element Cycling Functions of Hydrothermarchaeota in Hydrothermal Sediment.</title>
        <authorList>
            <person name="Zhou Z."/>
            <person name="Liu Y."/>
            <person name="Xu W."/>
            <person name="Pan J."/>
            <person name="Luo Z.H."/>
            <person name="Li M."/>
        </authorList>
    </citation>
    <scope>NUCLEOTIDE SEQUENCE [LARGE SCALE GENOMIC DNA]</scope>
    <source>
        <strain evidence="4">SpSt-1182</strain>
    </source>
</reference>
<evidence type="ECO:0000256" key="1">
    <source>
        <dbReference type="ARBA" id="ARBA00022679"/>
    </source>
</evidence>
<dbReference type="Gene3D" id="2.160.10.10">
    <property type="entry name" value="Hexapeptide repeat proteins"/>
    <property type="match status" value="1"/>
</dbReference>
<dbReference type="Gene3D" id="3.90.550.10">
    <property type="entry name" value="Spore Coat Polysaccharide Biosynthesis Protein SpsA, Chain A"/>
    <property type="match status" value="1"/>
</dbReference>
<dbReference type="Proteomes" id="UP000885672">
    <property type="component" value="Unassembled WGS sequence"/>
</dbReference>
<dbReference type="PANTHER" id="PTHR43584:SF8">
    <property type="entry name" value="N-ACETYLMURAMATE ALPHA-1-PHOSPHATE URIDYLYLTRANSFERASE"/>
    <property type="match status" value="1"/>
</dbReference>
<dbReference type="GO" id="GO:0016779">
    <property type="term" value="F:nucleotidyltransferase activity"/>
    <property type="evidence" value="ECO:0007669"/>
    <property type="project" value="UniProtKB-KW"/>
</dbReference>
<dbReference type="InterPro" id="IPR029044">
    <property type="entry name" value="Nucleotide-diphossugar_trans"/>
</dbReference>
<organism evidence="4">
    <name type="scientific">candidate division WOR-3 bacterium</name>
    <dbReference type="NCBI Taxonomy" id="2052148"/>
    <lineage>
        <taxon>Bacteria</taxon>
        <taxon>Bacteria division WOR-3</taxon>
    </lineage>
</organism>
<comment type="caution">
    <text evidence="4">The sequence shown here is derived from an EMBL/GenBank/DDBJ whole genome shotgun (WGS) entry which is preliminary data.</text>
</comment>
<dbReference type="InterPro" id="IPR050065">
    <property type="entry name" value="GlmU-like"/>
</dbReference>
<keyword evidence="1 4" id="KW-0808">Transferase</keyword>
<proteinExistence type="predicted"/>
<protein>
    <submittedName>
        <fullName evidence="4">Nucleotidyl transferase</fullName>
    </submittedName>
</protein>
<dbReference type="AlphaFoldDB" id="A0A7V0XFP9"/>
<name>A0A7V0XFP9_UNCW3</name>
<evidence type="ECO:0000313" key="4">
    <source>
        <dbReference type="EMBL" id="HDQ99875.1"/>
    </source>
</evidence>
<dbReference type="SUPFAM" id="SSF53448">
    <property type="entry name" value="Nucleotide-diphospho-sugar transferases"/>
    <property type="match status" value="1"/>
</dbReference>
<keyword evidence="2" id="KW-0548">Nucleotidyltransferase</keyword>